<name>A0A6B1D5D1_9CHLR</name>
<evidence type="ECO:0000313" key="2">
    <source>
        <dbReference type="EMBL" id="MYC94754.1"/>
    </source>
</evidence>
<accession>A0A6B1D5D1</accession>
<proteinExistence type="predicted"/>
<protein>
    <submittedName>
        <fullName evidence="2">DUF2961 domain-containing protein</fullName>
    </submittedName>
</protein>
<comment type="caution">
    <text evidence="2">The sequence shown here is derived from an EMBL/GenBank/DDBJ whole genome shotgun (WGS) entry which is preliminary data.</text>
</comment>
<evidence type="ECO:0000256" key="1">
    <source>
        <dbReference type="SAM" id="MobiDB-lite"/>
    </source>
</evidence>
<gene>
    <name evidence="2" type="ORF">F4X14_07265</name>
</gene>
<feature type="region of interest" description="Disordered" evidence="1">
    <location>
        <begin position="30"/>
        <end position="53"/>
    </location>
</feature>
<dbReference type="AlphaFoldDB" id="A0A6B1D5D1"/>
<organism evidence="2">
    <name type="scientific">Caldilineaceae bacterium SB0661_bin_32</name>
    <dbReference type="NCBI Taxonomy" id="2605255"/>
    <lineage>
        <taxon>Bacteria</taxon>
        <taxon>Bacillati</taxon>
        <taxon>Chloroflexota</taxon>
        <taxon>Caldilineae</taxon>
        <taxon>Caldilineales</taxon>
        <taxon>Caldilineaceae</taxon>
    </lineage>
</organism>
<reference evidence="2" key="1">
    <citation type="submission" date="2019-09" db="EMBL/GenBank/DDBJ databases">
        <title>Characterisation of the sponge microbiome using genome-centric metagenomics.</title>
        <authorList>
            <person name="Engelberts J.P."/>
            <person name="Robbins S.J."/>
            <person name="De Goeij J.M."/>
            <person name="Aranda M."/>
            <person name="Bell S.C."/>
            <person name="Webster N.S."/>
        </authorList>
    </citation>
    <scope>NUCLEOTIDE SEQUENCE</scope>
    <source>
        <strain evidence="2">SB0661_bin_32</strain>
    </source>
</reference>
<sequence length="136" mass="14505">MAQSAALGERLADGAGATIAPRLPGHDLAYRRGHLADRRRNRSPRPEGLGSEDVFGHSFGMYPEMSNWAGAPHVVGLNADCSEVVAYRFFGADSVTFSSSLSLRFGTRANDMESVLNYYKEAGSDSSSAAERTGCG</sequence>
<dbReference type="Gene3D" id="2.60.120.1390">
    <property type="match status" value="1"/>
</dbReference>
<dbReference type="EMBL" id="VXMH01000033">
    <property type="protein sequence ID" value="MYC94754.1"/>
    <property type="molecule type" value="Genomic_DNA"/>
</dbReference>